<evidence type="ECO:0000256" key="4">
    <source>
        <dbReference type="ARBA" id="ARBA00022989"/>
    </source>
</evidence>
<evidence type="ECO:0000259" key="7">
    <source>
        <dbReference type="Pfam" id="PF06271"/>
    </source>
</evidence>
<dbReference type="EMBL" id="CP063196">
    <property type="protein sequence ID" value="UOE18672.1"/>
    <property type="molecule type" value="Genomic_DNA"/>
</dbReference>
<dbReference type="InterPro" id="IPR051791">
    <property type="entry name" value="Pra-immunoreactive"/>
</dbReference>
<keyword evidence="2" id="KW-1003">Cell membrane</keyword>
<keyword evidence="9" id="KW-1185">Reference proteome</keyword>
<dbReference type="RefSeq" id="WP_068687977.1">
    <property type="nucleotide sequence ID" value="NZ_CP063196.1"/>
</dbReference>
<name>A0AA97LV59_9ACTN</name>
<dbReference type="GO" id="GO:0005886">
    <property type="term" value="C:plasma membrane"/>
    <property type="evidence" value="ECO:0007669"/>
    <property type="project" value="UniProtKB-SubCell"/>
</dbReference>
<dbReference type="InterPro" id="IPR010432">
    <property type="entry name" value="RDD"/>
</dbReference>
<feature type="transmembrane region" description="Helical" evidence="6">
    <location>
        <begin position="21"/>
        <end position="47"/>
    </location>
</feature>
<evidence type="ECO:0000256" key="1">
    <source>
        <dbReference type="ARBA" id="ARBA00004651"/>
    </source>
</evidence>
<dbReference type="AlphaFoldDB" id="A0AA97LV59"/>
<evidence type="ECO:0000313" key="9">
    <source>
        <dbReference type="Proteomes" id="UP000265719"/>
    </source>
</evidence>
<sequence length="195" mass="21613">MPEPKPGQPPLLPIADPFMRLLARILDGALVFICSLVAGLTVTAVLLVINGGDLDNAPLWQMFFLPGALVSAGFWYEWLLVRSLGQSAGKRLLGMRIVNAADGGRVSSGRAALRALCYSPGLYYLVNWIPVLAQLNVLWMVWDRPGWQCLHDKVARTVVIDEKRLRELYPPQPVFAPYAPQPSHPPQYPWPPHVG</sequence>
<feature type="domain" description="RDD" evidence="7">
    <location>
        <begin position="15"/>
        <end position="155"/>
    </location>
</feature>
<accession>A0AA97LV59</accession>
<reference evidence="8" key="1">
    <citation type="submission" date="2020-10" db="EMBL/GenBank/DDBJ databases">
        <title>De novo genome project of the cellulose decomposer Thermobifida halotolerans type strain.</title>
        <authorList>
            <person name="Nagy I."/>
            <person name="Horvath B."/>
            <person name="Kukolya J."/>
            <person name="Nagy I."/>
            <person name="Orsini M."/>
        </authorList>
    </citation>
    <scope>NUCLEOTIDE SEQUENCE</scope>
    <source>
        <strain evidence="8">DSM 44931</strain>
    </source>
</reference>
<dbReference type="Pfam" id="PF06271">
    <property type="entry name" value="RDD"/>
    <property type="match status" value="1"/>
</dbReference>
<dbReference type="Proteomes" id="UP000265719">
    <property type="component" value="Chromosome"/>
</dbReference>
<evidence type="ECO:0000256" key="2">
    <source>
        <dbReference type="ARBA" id="ARBA00022475"/>
    </source>
</evidence>
<evidence type="ECO:0000256" key="6">
    <source>
        <dbReference type="SAM" id="Phobius"/>
    </source>
</evidence>
<dbReference type="KEGG" id="thao:NI17_017965"/>
<evidence type="ECO:0000256" key="3">
    <source>
        <dbReference type="ARBA" id="ARBA00022692"/>
    </source>
</evidence>
<protein>
    <submittedName>
        <fullName evidence="8">RDD family protein</fullName>
    </submittedName>
</protein>
<feature type="transmembrane region" description="Helical" evidence="6">
    <location>
        <begin position="59"/>
        <end position="81"/>
    </location>
</feature>
<gene>
    <name evidence="8" type="ORF">NI17_017965</name>
</gene>
<keyword evidence="3 6" id="KW-0812">Transmembrane</keyword>
<keyword evidence="4 6" id="KW-1133">Transmembrane helix</keyword>
<feature type="transmembrane region" description="Helical" evidence="6">
    <location>
        <begin position="122"/>
        <end position="142"/>
    </location>
</feature>
<comment type="subcellular location">
    <subcellularLocation>
        <location evidence="1">Cell membrane</location>
        <topology evidence="1">Multi-pass membrane protein</topology>
    </subcellularLocation>
</comment>
<dbReference type="PANTHER" id="PTHR36115">
    <property type="entry name" value="PROLINE-RICH ANTIGEN HOMOLOG-RELATED"/>
    <property type="match status" value="1"/>
</dbReference>
<keyword evidence="5 6" id="KW-0472">Membrane</keyword>
<evidence type="ECO:0000256" key="5">
    <source>
        <dbReference type="ARBA" id="ARBA00023136"/>
    </source>
</evidence>
<proteinExistence type="predicted"/>
<evidence type="ECO:0000313" key="8">
    <source>
        <dbReference type="EMBL" id="UOE18672.1"/>
    </source>
</evidence>
<organism evidence="8 9">
    <name type="scientific">Thermobifida halotolerans</name>
    <dbReference type="NCBI Taxonomy" id="483545"/>
    <lineage>
        <taxon>Bacteria</taxon>
        <taxon>Bacillati</taxon>
        <taxon>Actinomycetota</taxon>
        <taxon>Actinomycetes</taxon>
        <taxon>Streptosporangiales</taxon>
        <taxon>Nocardiopsidaceae</taxon>
        <taxon>Thermobifida</taxon>
    </lineage>
</organism>